<sequence length="117" mass="12798">MKCFQGYQMLRIEAMLGNNDVMAISEALRKIEIGGLTVGKVRGRGKRPPAEIHAAKGSAIFQPQFSEKYVIVVIIPESKEEEVINIIKTKGTVGKIFVSPILRAIDIGTGQEGEETI</sequence>
<dbReference type="SUPFAM" id="SSF54913">
    <property type="entry name" value="GlnB-like"/>
    <property type="match status" value="1"/>
</dbReference>
<comment type="caution">
    <text evidence="1">The sequence shown here is derived from an EMBL/GenBank/DDBJ whole genome shotgun (WGS) entry which is preliminary data.</text>
</comment>
<name>S2ETJ6_9ARCH</name>
<dbReference type="Gene3D" id="3.30.70.120">
    <property type="match status" value="1"/>
</dbReference>
<dbReference type="GO" id="GO:0030234">
    <property type="term" value="F:enzyme regulator activity"/>
    <property type="evidence" value="ECO:0007669"/>
    <property type="project" value="InterPro"/>
</dbReference>
<gene>
    <name evidence="1" type="ORF">BG20_I0308</name>
</gene>
<dbReference type="GO" id="GO:0005829">
    <property type="term" value="C:cytosol"/>
    <property type="evidence" value="ECO:0007669"/>
    <property type="project" value="TreeGrafter"/>
</dbReference>
<organism evidence="1 2">
    <name type="scientific">Candidatus Nitrosarchaeum limnium BG20</name>
    <dbReference type="NCBI Taxonomy" id="859192"/>
    <lineage>
        <taxon>Archaea</taxon>
        <taxon>Nitrososphaerota</taxon>
        <taxon>Nitrososphaeria</taxon>
        <taxon>Nitrosopumilales</taxon>
        <taxon>Nitrosopumilaceae</taxon>
        <taxon>Nitrosarchaeum</taxon>
    </lineage>
</organism>
<dbReference type="InterPro" id="IPR015867">
    <property type="entry name" value="N-reg_PII/ATP_PRibTrfase_C"/>
</dbReference>
<dbReference type="GO" id="GO:0005524">
    <property type="term" value="F:ATP binding"/>
    <property type="evidence" value="ECO:0007669"/>
    <property type="project" value="TreeGrafter"/>
</dbReference>
<dbReference type="PROSITE" id="PS51343">
    <property type="entry name" value="PII_GLNB_DOM"/>
    <property type="match status" value="1"/>
</dbReference>
<dbReference type="PANTHER" id="PTHR30115">
    <property type="entry name" value="NITROGEN REGULATORY PROTEIN P-II"/>
    <property type="match status" value="1"/>
</dbReference>
<proteinExistence type="predicted"/>
<accession>S2ETJ6</accession>
<evidence type="ECO:0000313" key="2">
    <source>
        <dbReference type="Proteomes" id="UP000014065"/>
    </source>
</evidence>
<protein>
    <submittedName>
        <fullName evidence="1">Nitrogen regulatory protein P-II</fullName>
    </submittedName>
</protein>
<evidence type="ECO:0000313" key="1">
    <source>
        <dbReference type="EMBL" id="EPA05654.1"/>
    </source>
</evidence>
<dbReference type="Pfam" id="PF00543">
    <property type="entry name" value="P-II"/>
    <property type="match status" value="1"/>
</dbReference>
<dbReference type="Proteomes" id="UP000014065">
    <property type="component" value="Unassembled WGS sequence"/>
</dbReference>
<dbReference type="EMBL" id="AHJG01000169">
    <property type="protein sequence ID" value="EPA05654.1"/>
    <property type="molecule type" value="Genomic_DNA"/>
</dbReference>
<keyword evidence="2" id="KW-1185">Reference proteome</keyword>
<dbReference type="PANTHER" id="PTHR30115:SF11">
    <property type="entry name" value="NITROGEN REGULATORY PROTEIN P-II HOMOLOG"/>
    <property type="match status" value="1"/>
</dbReference>
<reference evidence="1 2" key="1">
    <citation type="journal article" date="2012" name="J. Bacteriol.">
        <title>Genome Sequence of "Candidatus Nitrosoarchaeum limnia" BG20, a Low-Salinity Ammonia-Oxidizing Archaeon from the San Francisco Bay Estuary.</title>
        <authorList>
            <person name="Mosier A.C."/>
            <person name="Allen E.E."/>
            <person name="Kim M."/>
            <person name="Ferriera S."/>
            <person name="Francis C.A."/>
        </authorList>
    </citation>
    <scope>NUCLEOTIDE SEQUENCE [LARGE SCALE GENOMIC DNA]</scope>
    <source>
        <strain evidence="1 2">BG20</strain>
    </source>
</reference>
<dbReference type="SMART" id="SM00938">
    <property type="entry name" value="P-II"/>
    <property type="match status" value="1"/>
</dbReference>
<dbReference type="InterPro" id="IPR002187">
    <property type="entry name" value="N-reg_PII"/>
</dbReference>
<dbReference type="InterPro" id="IPR011322">
    <property type="entry name" value="N-reg_PII-like_a/b"/>
</dbReference>
<dbReference type="GO" id="GO:0006808">
    <property type="term" value="P:regulation of nitrogen utilization"/>
    <property type="evidence" value="ECO:0007669"/>
    <property type="project" value="InterPro"/>
</dbReference>
<dbReference type="AlphaFoldDB" id="S2ETJ6"/>